<dbReference type="Proteomes" id="UP000323011">
    <property type="component" value="Unassembled WGS sequence"/>
</dbReference>
<keyword evidence="2" id="KW-0106">Calcium</keyword>
<dbReference type="Pfam" id="PF13499">
    <property type="entry name" value="EF-hand_7"/>
    <property type="match status" value="1"/>
</dbReference>
<evidence type="ECO:0000256" key="1">
    <source>
        <dbReference type="ARBA" id="ARBA00022737"/>
    </source>
</evidence>
<keyword evidence="1" id="KW-0677">Repeat</keyword>
<dbReference type="Proteomes" id="UP000325113">
    <property type="component" value="Unassembled WGS sequence"/>
</dbReference>
<feature type="domain" description="EF-hand" evidence="4">
    <location>
        <begin position="107"/>
        <end position="142"/>
    </location>
</feature>
<evidence type="ECO:0000313" key="6">
    <source>
        <dbReference type="EMBL" id="KAA0155063.1"/>
    </source>
</evidence>
<dbReference type="GO" id="GO:0005509">
    <property type="term" value="F:calcium ion binding"/>
    <property type="evidence" value="ECO:0007669"/>
    <property type="project" value="InterPro"/>
</dbReference>
<protein>
    <recommendedName>
        <fullName evidence="4">EF-hand domain-containing protein</fullName>
    </recommendedName>
</protein>
<dbReference type="InterPro" id="IPR011992">
    <property type="entry name" value="EF-hand-dom_pair"/>
</dbReference>
<gene>
    <name evidence="5" type="ORF">FNF29_07629</name>
    <name evidence="6" type="ORF">FNF31_06131</name>
</gene>
<dbReference type="InterPro" id="IPR002048">
    <property type="entry name" value="EF_hand_dom"/>
</dbReference>
<dbReference type="PROSITE" id="PS50222">
    <property type="entry name" value="EF_HAND_2"/>
    <property type="match status" value="3"/>
</dbReference>
<dbReference type="CDD" id="cd00051">
    <property type="entry name" value="EFh"/>
    <property type="match status" value="1"/>
</dbReference>
<evidence type="ECO:0000256" key="3">
    <source>
        <dbReference type="SAM" id="MobiDB-lite"/>
    </source>
</evidence>
<dbReference type="Pfam" id="PF13833">
    <property type="entry name" value="EF-hand_8"/>
    <property type="match status" value="1"/>
</dbReference>
<dbReference type="InterPro" id="IPR050145">
    <property type="entry name" value="Centrin_CML-like"/>
</dbReference>
<dbReference type="EMBL" id="VLTN01000073">
    <property type="protein sequence ID" value="KAA0147002.1"/>
    <property type="molecule type" value="Genomic_DNA"/>
</dbReference>
<dbReference type="OMA" id="EMLRYVF"/>
<proteinExistence type="predicted"/>
<evidence type="ECO:0000313" key="8">
    <source>
        <dbReference type="Proteomes" id="UP000325113"/>
    </source>
</evidence>
<dbReference type="PROSITE" id="PS00018">
    <property type="entry name" value="EF_HAND_1"/>
    <property type="match status" value="1"/>
</dbReference>
<evidence type="ECO:0000313" key="7">
    <source>
        <dbReference type="Proteomes" id="UP000323011"/>
    </source>
</evidence>
<keyword evidence="7" id="KW-1185">Reference proteome</keyword>
<evidence type="ECO:0000259" key="4">
    <source>
        <dbReference type="PROSITE" id="PS50222"/>
    </source>
</evidence>
<sequence length="184" mass="19727">MAAAAAAAAASSGGSAPHPGAKAAAAEPAQPRTNAKGGIMVEDSEIEAAFRFFDPEGKGSINIQDLKKRLQPFYKDMPLAEYKFLLGEARSMTLKDLKDLLADNDVAGFDPVAEAFKVYDPSGTGFVQPSVLRDIFKKLGFDDLNDDDMRVLLDTADGDRDGRISLEDFRTMLDAARPGAGIRE</sequence>
<dbReference type="Gene3D" id="1.10.238.10">
    <property type="entry name" value="EF-hand"/>
    <property type="match status" value="1"/>
</dbReference>
<dbReference type="AlphaFoldDB" id="A0A5A8CPT2"/>
<comment type="caution">
    <text evidence="6">The sequence shown here is derived from an EMBL/GenBank/DDBJ whole genome shotgun (WGS) entry which is preliminary data.</text>
</comment>
<dbReference type="EMBL" id="VLTM01000089">
    <property type="protein sequence ID" value="KAA0155063.1"/>
    <property type="molecule type" value="Genomic_DNA"/>
</dbReference>
<name>A0A5A8CPT2_CAFRO</name>
<feature type="region of interest" description="Disordered" evidence="3">
    <location>
        <begin position="1"/>
        <end position="38"/>
    </location>
</feature>
<feature type="domain" description="EF-hand" evidence="4">
    <location>
        <begin position="144"/>
        <end position="179"/>
    </location>
</feature>
<reference evidence="7 8" key="1">
    <citation type="submission" date="2019-07" db="EMBL/GenBank/DDBJ databases">
        <title>Genomes of Cafeteria roenbergensis.</title>
        <authorList>
            <person name="Fischer M.G."/>
            <person name="Hackl T."/>
            <person name="Roman M."/>
        </authorList>
    </citation>
    <scope>NUCLEOTIDE SEQUENCE [LARGE SCALE GENOMIC DNA]</scope>
    <source>
        <strain evidence="5 7">BVI</strain>
        <strain evidence="6 8">Cflag</strain>
    </source>
</reference>
<dbReference type="PANTHER" id="PTHR23050">
    <property type="entry name" value="CALCIUM BINDING PROTEIN"/>
    <property type="match status" value="1"/>
</dbReference>
<evidence type="ECO:0000256" key="2">
    <source>
        <dbReference type="ARBA" id="ARBA00022837"/>
    </source>
</evidence>
<dbReference type="InterPro" id="IPR018247">
    <property type="entry name" value="EF_Hand_1_Ca_BS"/>
</dbReference>
<dbReference type="SUPFAM" id="SSF47473">
    <property type="entry name" value="EF-hand"/>
    <property type="match status" value="1"/>
</dbReference>
<feature type="compositionally biased region" description="Low complexity" evidence="3">
    <location>
        <begin position="1"/>
        <end position="29"/>
    </location>
</feature>
<organism evidence="6 8">
    <name type="scientific">Cafeteria roenbergensis</name>
    <name type="common">Marine flagellate</name>
    <dbReference type="NCBI Taxonomy" id="33653"/>
    <lineage>
        <taxon>Eukaryota</taxon>
        <taxon>Sar</taxon>
        <taxon>Stramenopiles</taxon>
        <taxon>Bigyra</taxon>
        <taxon>Opalozoa</taxon>
        <taxon>Bicosoecida</taxon>
        <taxon>Cafeteriaceae</taxon>
        <taxon>Cafeteria</taxon>
    </lineage>
</organism>
<feature type="domain" description="EF-hand" evidence="4">
    <location>
        <begin position="41"/>
        <end position="76"/>
    </location>
</feature>
<evidence type="ECO:0000313" key="5">
    <source>
        <dbReference type="EMBL" id="KAA0147002.1"/>
    </source>
</evidence>
<accession>A0A5A8CPT2</accession>
<dbReference type="SMART" id="SM00054">
    <property type="entry name" value="EFh"/>
    <property type="match status" value="3"/>
</dbReference>